<organism evidence="3 4">
    <name type="scientific">Mycolicibacterium arabiense</name>
    <dbReference type="NCBI Taxonomy" id="1286181"/>
    <lineage>
        <taxon>Bacteria</taxon>
        <taxon>Bacillati</taxon>
        <taxon>Actinomycetota</taxon>
        <taxon>Actinomycetes</taxon>
        <taxon>Mycobacteriales</taxon>
        <taxon>Mycobacteriaceae</taxon>
        <taxon>Mycolicibacterium</taxon>
    </lineage>
</organism>
<dbReference type="PANTHER" id="PTHR21015:SF22">
    <property type="entry name" value="GLYCOSYLTRANSFERASE"/>
    <property type="match status" value="1"/>
</dbReference>
<evidence type="ECO:0000313" key="3">
    <source>
        <dbReference type="EMBL" id="BBY51896.1"/>
    </source>
</evidence>
<keyword evidence="4" id="KW-1185">Reference proteome</keyword>
<dbReference type="Pfam" id="PF04101">
    <property type="entry name" value="Glyco_tran_28_C"/>
    <property type="match status" value="1"/>
</dbReference>
<keyword evidence="1" id="KW-0808">Transferase</keyword>
<dbReference type="RefSeq" id="WP_163923251.1">
    <property type="nucleotide sequence ID" value="NZ_AP022593.1"/>
</dbReference>
<proteinExistence type="predicted"/>
<dbReference type="SUPFAM" id="SSF53756">
    <property type="entry name" value="UDP-Glycosyltransferase/glycogen phosphorylase"/>
    <property type="match status" value="1"/>
</dbReference>
<dbReference type="PANTHER" id="PTHR21015">
    <property type="entry name" value="UDP-N-ACETYLGLUCOSAMINE--N-ACETYLMURAMYL-(PENTAPEPTIDE) PYROPHOSPHORYL-UNDECAPRENOL N-ACETYLGLUCOSAMINE TRANSFERASE 1"/>
    <property type="match status" value="1"/>
</dbReference>
<evidence type="ECO:0000256" key="1">
    <source>
        <dbReference type="ARBA" id="ARBA00022679"/>
    </source>
</evidence>
<name>A0A7I7S6H4_9MYCO</name>
<dbReference type="GO" id="GO:0016758">
    <property type="term" value="F:hexosyltransferase activity"/>
    <property type="evidence" value="ECO:0007669"/>
    <property type="project" value="InterPro"/>
</dbReference>
<evidence type="ECO:0000259" key="2">
    <source>
        <dbReference type="Pfam" id="PF04101"/>
    </source>
</evidence>
<dbReference type="EMBL" id="AP022593">
    <property type="protein sequence ID" value="BBY51896.1"/>
    <property type="molecule type" value="Genomic_DNA"/>
</dbReference>
<evidence type="ECO:0000313" key="4">
    <source>
        <dbReference type="Proteomes" id="UP000467428"/>
    </source>
</evidence>
<gene>
    <name evidence="3" type="ORF">MARA_53640</name>
</gene>
<accession>A0A7I7S6H4</accession>
<dbReference type="Proteomes" id="UP000467428">
    <property type="component" value="Chromosome"/>
</dbReference>
<dbReference type="KEGG" id="marz:MARA_53640"/>
<feature type="domain" description="Glycosyl transferase family 28 C-terminal" evidence="2">
    <location>
        <begin position="231"/>
        <end position="282"/>
    </location>
</feature>
<dbReference type="AlphaFoldDB" id="A0A7I7S6H4"/>
<dbReference type="Gene3D" id="3.40.50.2000">
    <property type="entry name" value="Glycogen Phosphorylase B"/>
    <property type="match status" value="1"/>
</dbReference>
<geneLocation type="plasmid" evidence="4">
    <name>pjcm18538 dna</name>
</geneLocation>
<reference evidence="3 4" key="1">
    <citation type="journal article" date="2019" name="Emerg. Microbes Infect.">
        <title>Comprehensive subspecies identification of 175 nontuberculous mycobacteria species based on 7547 genomic profiles.</title>
        <authorList>
            <person name="Matsumoto Y."/>
            <person name="Kinjo T."/>
            <person name="Motooka D."/>
            <person name="Nabeya D."/>
            <person name="Jung N."/>
            <person name="Uechi K."/>
            <person name="Horii T."/>
            <person name="Iida T."/>
            <person name="Fujita J."/>
            <person name="Nakamura S."/>
        </authorList>
    </citation>
    <scope>NUCLEOTIDE SEQUENCE [LARGE SCALE GENOMIC DNA]</scope>
    <source>
        <strain evidence="3 4">JCM 18538</strain>
    </source>
</reference>
<protein>
    <recommendedName>
        <fullName evidence="2">Glycosyl transferase family 28 C-terminal domain-containing protein</fullName>
    </recommendedName>
</protein>
<dbReference type="InterPro" id="IPR007235">
    <property type="entry name" value="Glyco_trans_28_C"/>
</dbReference>
<sequence>MIAYYVHHHGRGHLNRALAITRHLTDGVVFLSSLAPPSGLRPGDRWVQLPMDVGSAGDPPLDPTANGRLHWVPEHVDGLARRAALITQTLAAEQPRRIVVDVSVEVTLLARLAGIPVTVMAMPGERDDAAHRLAYDVADSIVAPWSDDVYRPSWSARYASRVHYVGSISRFDGRERPAAAPGAGPCGLLLAGAGGSAVPADGVTDLQAAAPELTWRAIGGTAGWVDDPWPMIAGADLVVCHAGQNAVADVALAEVPAIVVPEERPFDEQCSTAAALDHAGVAVSAPGWPTRDQWPELVARARSIDRRGWRRLRAVGAPARAARVISA</sequence>